<dbReference type="GO" id="GO:0016853">
    <property type="term" value="F:isomerase activity"/>
    <property type="evidence" value="ECO:0007669"/>
    <property type="project" value="TreeGrafter"/>
</dbReference>
<dbReference type="AlphaFoldDB" id="A0A149TK38"/>
<reference evidence="3 4" key="1">
    <citation type="submission" date="2015-06" db="EMBL/GenBank/DDBJ databases">
        <title>Improved classification and identification of acetic acid bacteria using matrix-assisted laser desorption/ionization time-of-flight mass spectrometry; Gluconobacter nephelii and Gluconobacter uchimurae are later heterotypic synonyms of Gluconobacter japonicus and Gluconobacter oxydans, respectively.</title>
        <authorList>
            <person name="Li L."/>
            <person name="Cleenwerck I."/>
            <person name="De Vuyst L."/>
            <person name="Vandamme P."/>
        </authorList>
    </citation>
    <scope>NUCLEOTIDE SEQUENCE [LARGE SCALE GENOMIC DNA]</scope>
    <source>
        <strain evidence="3 4">LMG 1768</strain>
    </source>
</reference>
<sequence>MDLPFRQVDVFSAEPFRGNPLAVIAGADGLSDSQMAQIANWTNLSETTFLLKPTHPDADYRVRIFTPHTELPFAGHPTLGSAFVWQSLGGVSKSDVIMQECGAGLVPVRRQTDQLSFAAPPRRRTGPVGQNDLANALAGLRLLPGDILDAQWADNGPGWMALRLRSRRDILAIQPDWQKLRGQYLGVVGAWDDLHDGADVQFEVRAFVGDGQGWEEPVTGSLNAAMAQWLIESGAAPAQYVATQGTTLHKAGRVFVVKDGDDIWIGGNVMTRVAGVITL</sequence>
<comment type="caution">
    <text evidence="3">The sequence shown here is derived from an EMBL/GenBank/DDBJ whole genome shotgun (WGS) entry which is preliminary data.</text>
</comment>
<dbReference type="PANTHER" id="PTHR13774:SF32">
    <property type="entry name" value="ANTISENSE-ENHANCING SEQUENCE 1"/>
    <property type="match status" value="1"/>
</dbReference>
<feature type="active site" evidence="2">
    <location>
        <position position="46"/>
    </location>
</feature>
<dbReference type="SUPFAM" id="SSF54506">
    <property type="entry name" value="Diaminopimelate epimerase-like"/>
    <property type="match status" value="1"/>
</dbReference>
<proteinExistence type="inferred from homology"/>
<dbReference type="PIRSF" id="PIRSF016184">
    <property type="entry name" value="PhzC_PhzF"/>
    <property type="match status" value="1"/>
</dbReference>
<evidence type="ECO:0000256" key="2">
    <source>
        <dbReference type="PIRSR" id="PIRSR016184-1"/>
    </source>
</evidence>
<dbReference type="PANTHER" id="PTHR13774">
    <property type="entry name" value="PHENAZINE BIOSYNTHESIS PROTEIN"/>
    <property type="match status" value="1"/>
</dbReference>
<evidence type="ECO:0000313" key="3">
    <source>
        <dbReference type="EMBL" id="KXV48758.1"/>
    </source>
</evidence>
<dbReference type="RefSeq" id="WP_062107373.1">
    <property type="nucleotide sequence ID" value="NZ_LHZR01000101.1"/>
</dbReference>
<protein>
    <submittedName>
        <fullName evidence="3">Phenazine biosynthesis protein PhzF</fullName>
    </submittedName>
</protein>
<dbReference type="NCBIfam" id="TIGR00654">
    <property type="entry name" value="PhzF_family"/>
    <property type="match status" value="1"/>
</dbReference>
<gene>
    <name evidence="3" type="ORF">AD945_06305</name>
</gene>
<dbReference type="STRING" id="318683.A0U94_06680"/>
<organism evidence="3 4">
    <name type="scientific">Gluconobacter albidus</name>
    <dbReference type="NCBI Taxonomy" id="318683"/>
    <lineage>
        <taxon>Bacteria</taxon>
        <taxon>Pseudomonadati</taxon>
        <taxon>Pseudomonadota</taxon>
        <taxon>Alphaproteobacteria</taxon>
        <taxon>Acetobacterales</taxon>
        <taxon>Acetobacteraceae</taxon>
        <taxon>Gluconobacter</taxon>
    </lineage>
</organism>
<name>A0A149TK38_9PROT</name>
<dbReference type="Pfam" id="PF02567">
    <property type="entry name" value="PhzC-PhzF"/>
    <property type="match status" value="1"/>
</dbReference>
<dbReference type="PATRIC" id="fig|318683.6.peg.1229"/>
<evidence type="ECO:0000313" key="4">
    <source>
        <dbReference type="Proteomes" id="UP000075636"/>
    </source>
</evidence>
<dbReference type="GO" id="GO:0005737">
    <property type="term" value="C:cytoplasm"/>
    <property type="evidence" value="ECO:0007669"/>
    <property type="project" value="TreeGrafter"/>
</dbReference>
<accession>A0A149TK38</accession>
<dbReference type="EMBL" id="LHZR01000101">
    <property type="protein sequence ID" value="KXV48758.1"/>
    <property type="molecule type" value="Genomic_DNA"/>
</dbReference>
<comment type="similarity">
    <text evidence="1">Belongs to the PhzF family.</text>
</comment>
<dbReference type="Gene3D" id="3.10.310.10">
    <property type="entry name" value="Diaminopimelate Epimerase, Chain A, domain 1"/>
    <property type="match status" value="2"/>
</dbReference>
<evidence type="ECO:0000256" key="1">
    <source>
        <dbReference type="ARBA" id="ARBA00008270"/>
    </source>
</evidence>
<dbReference type="InterPro" id="IPR003719">
    <property type="entry name" value="Phenazine_PhzF-like"/>
</dbReference>
<dbReference type="Proteomes" id="UP000075636">
    <property type="component" value="Unassembled WGS sequence"/>
</dbReference>